<reference evidence="2 3" key="1">
    <citation type="journal article" date="2019" name="Gut">
        <title>Antibiotics-induced monodominance of a novel gut bacterial order.</title>
        <authorList>
            <person name="Hildebrand F."/>
            <person name="Moitinho-Silva L."/>
            <person name="Blasche S."/>
            <person name="Jahn M.T."/>
            <person name="Gossmann T.I."/>
            <person name="Heuerta-Cepas J."/>
            <person name="Hercog R."/>
            <person name="Luetge M."/>
            <person name="Bahram M."/>
            <person name="Pryszlak A."/>
            <person name="Alves R.J."/>
            <person name="Waszak S.M."/>
            <person name="Zhu A."/>
            <person name="Ye L."/>
            <person name="Costea P.I."/>
            <person name="Aalvink S."/>
            <person name="Belzer C."/>
            <person name="Forslund S.K."/>
            <person name="Sunagawa S."/>
            <person name="Hentschel U."/>
            <person name="Merten C."/>
            <person name="Patil K.R."/>
            <person name="Benes V."/>
            <person name="Bork P."/>
        </authorList>
    </citation>
    <scope>NUCLEOTIDE SEQUENCE [LARGE SCALE GENOMIC DNA]</scope>
    <source>
        <strain evidence="2 3">HDS1380</strain>
    </source>
</reference>
<evidence type="ECO:0000313" key="3">
    <source>
        <dbReference type="Proteomes" id="UP000291269"/>
    </source>
</evidence>
<name>A0A4Q2KAV6_9FIRM</name>
<sequence length="818" mass="90602">MYLKKKLMKAASICSYVCSAIWFVAAASAFALSDYTYWLFLIFALLSLYGGFAVTSIREKMTGVILEKKQNTLYLICWILSIVALPSFILNAIAYFRKTEDELVVIRQNVAQKEEPAPEREPEKKKPFYKTKCFVTMCVAFLLVFVCSFSAMIFETSGFSVKVSDFTLTKEMTETYNEGKIHGKAYTMENDTTYSVTMYVPSNATEENPAATVFVVPGFTRTKATMAQYCIELSRRGAVVFSLDPGGQGGTTETSTAGANGVEYLVQYVYNNTDDFKFCDKSRFGAVGHSAGGGNVCTLAADFAGDSYSESIIKSVYISGYIKASSANKYKNLNCNAALSYAYYDEGSFRYQTDSSALEVIMLRFINEVGGTKNDYKEVALDYGYGDMSAGTYRIIHREKINHCFEMYDKTSIANTLSFFDETLGMESGTDPYSQIWFGKEVSNGLALAAAFTFVIALCAVLMGVPFFATIKNGKKAKACVAEGPAADACTAEIAAGEAVADASEIGAEKPTDAPPDAAVAAVQKPKTFAHKVVFWTTMILTAIIACLDYIPLANLSIEIFPTGNSSSVFTYVFPARMINAILLWAVINGAIGLVLYYGTTLVENLYEKLRAKAKGTTPVYDWAKLEPVKIHGEKWHGVLFNVLKMLLLCVILFCSFYFLVQLCYWIFHQDFRFMLISAAPLNARMFVTALEYIPLILLFYVSNAIRVNGSIGREGWKEWKVLLVGALANSIGLAFILVINYVCFFMTGAPFYGYWGNGTEVWLYVNMVFSLVVMMFILPIFNRIFYKLTGSVWVGAIVCCSIFIMMTISASVSYIPM</sequence>
<feature type="transmembrane region" description="Helical" evidence="1">
    <location>
        <begin position="36"/>
        <end position="54"/>
    </location>
</feature>
<feature type="transmembrane region" description="Helical" evidence="1">
    <location>
        <begin position="75"/>
        <end position="96"/>
    </location>
</feature>
<feature type="transmembrane region" description="Helical" evidence="1">
    <location>
        <begin position="794"/>
        <end position="816"/>
    </location>
</feature>
<comment type="caution">
    <text evidence="2">The sequence shown here is derived from an EMBL/GenBank/DDBJ whole genome shotgun (WGS) entry which is preliminary data.</text>
</comment>
<dbReference type="Gene3D" id="3.40.50.1820">
    <property type="entry name" value="alpha/beta hydrolase"/>
    <property type="match status" value="1"/>
</dbReference>
<keyword evidence="1" id="KW-1133">Transmembrane helix</keyword>
<evidence type="ECO:0008006" key="4">
    <source>
        <dbReference type="Google" id="ProtNLM"/>
    </source>
</evidence>
<feature type="transmembrane region" description="Helical" evidence="1">
    <location>
        <begin position="762"/>
        <end position="782"/>
    </location>
</feature>
<dbReference type="SUPFAM" id="SSF53474">
    <property type="entry name" value="alpha/beta-Hydrolases"/>
    <property type="match status" value="1"/>
</dbReference>
<feature type="transmembrane region" description="Helical" evidence="1">
    <location>
        <begin position="533"/>
        <end position="558"/>
    </location>
</feature>
<gene>
    <name evidence="2" type="ORF">ESZ91_01200</name>
</gene>
<evidence type="ECO:0000313" key="2">
    <source>
        <dbReference type="EMBL" id="RXZ61030.1"/>
    </source>
</evidence>
<dbReference type="AlphaFoldDB" id="A0A4Q2KAV6"/>
<keyword evidence="1" id="KW-0812">Transmembrane</keyword>
<evidence type="ECO:0000256" key="1">
    <source>
        <dbReference type="SAM" id="Phobius"/>
    </source>
</evidence>
<keyword evidence="3" id="KW-1185">Reference proteome</keyword>
<dbReference type="RefSeq" id="WP_129223298.1">
    <property type="nucleotide sequence ID" value="NZ_SDOZ01000002.1"/>
</dbReference>
<accession>A0A4Q2KAV6</accession>
<proteinExistence type="predicted"/>
<dbReference type="EMBL" id="SDOZ01000002">
    <property type="protein sequence ID" value="RXZ61030.1"/>
    <property type="molecule type" value="Genomic_DNA"/>
</dbReference>
<feature type="transmembrane region" description="Helical" evidence="1">
    <location>
        <begin position="680"/>
        <end position="702"/>
    </location>
</feature>
<feature type="transmembrane region" description="Helical" evidence="1">
    <location>
        <begin position="579"/>
        <end position="599"/>
    </location>
</feature>
<feature type="transmembrane region" description="Helical" evidence="1">
    <location>
        <begin position="134"/>
        <end position="154"/>
    </location>
</feature>
<organism evidence="2 3">
    <name type="scientific">Candidatus Borkfalkia ceftriaxoniphila</name>
    <dbReference type="NCBI Taxonomy" id="2508949"/>
    <lineage>
        <taxon>Bacteria</taxon>
        <taxon>Bacillati</taxon>
        <taxon>Bacillota</taxon>
        <taxon>Clostridia</taxon>
        <taxon>Christensenellales</taxon>
        <taxon>Christensenellaceae</taxon>
        <taxon>Candidatus Borkfalkia</taxon>
    </lineage>
</organism>
<feature type="transmembrane region" description="Helical" evidence="1">
    <location>
        <begin position="646"/>
        <end position="668"/>
    </location>
</feature>
<dbReference type="OrthoDB" id="9780269at2"/>
<dbReference type="InterPro" id="IPR029058">
    <property type="entry name" value="AB_hydrolase_fold"/>
</dbReference>
<dbReference type="Proteomes" id="UP000291269">
    <property type="component" value="Unassembled WGS sequence"/>
</dbReference>
<feature type="transmembrane region" description="Helical" evidence="1">
    <location>
        <begin position="722"/>
        <end position="750"/>
    </location>
</feature>
<keyword evidence="1" id="KW-0472">Membrane</keyword>
<protein>
    <recommendedName>
        <fullName evidence="4">Alpha/beta hydrolase</fullName>
    </recommendedName>
</protein>
<feature type="transmembrane region" description="Helical" evidence="1">
    <location>
        <begin position="446"/>
        <end position="469"/>
    </location>
</feature>